<keyword evidence="3" id="KW-1185">Reference proteome</keyword>
<dbReference type="Proteomes" id="UP000008225">
    <property type="component" value="Chromosome 11"/>
</dbReference>
<dbReference type="PANTHER" id="PTHR12138:SF162">
    <property type="entry name" value="CHROMOSOME UNDETERMINED SCAFFOLD_275, WHOLE GENOME SHOTGUN SEQUENCE"/>
    <property type="match status" value="1"/>
</dbReference>
<name>A0A8I3W773_CALJA</name>
<protein>
    <submittedName>
        <fullName evidence="2">Uncharacterized protein</fullName>
    </submittedName>
</protein>
<reference evidence="2" key="3">
    <citation type="submission" date="2025-09" db="UniProtKB">
        <authorList>
            <consortium name="Ensembl"/>
        </authorList>
    </citation>
    <scope>IDENTIFICATION</scope>
</reference>
<evidence type="ECO:0000256" key="1">
    <source>
        <dbReference type="SAM" id="MobiDB-lite"/>
    </source>
</evidence>
<evidence type="ECO:0000313" key="3">
    <source>
        <dbReference type="Proteomes" id="UP000008225"/>
    </source>
</evidence>
<reference evidence="2 3" key="1">
    <citation type="submission" date="2009-03" db="EMBL/GenBank/DDBJ databases">
        <authorList>
            <person name="Warren W."/>
            <person name="Ye L."/>
            <person name="Minx P."/>
            <person name="Worley K."/>
            <person name="Gibbs R."/>
            <person name="Wilson R.K."/>
        </authorList>
    </citation>
    <scope>NUCLEOTIDE SEQUENCE [LARGE SCALE GENOMIC DNA]</scope>
</reference>
<accession>A0A8I3W773</accession>
<dbReference type="PANTHER" id="PTHR12138">
    <property type="entry name" value="PRIMATE-EXPANDED PROTEIN FAMILY"/>
    <property type="match status" value="1"/>
</dbReference>
<reference evidence="2" key="2">
    <citation type="submission" date="2025-08" db="UniProtKB">
        <authorList>
            <consortium name="Ensembl"/>
        </authorList>
    </citation>
    <scope>IDENTIFICATION</scope>
</reference>
<dbReference type="GeneTree" id="ENSGT01150000286943"/>
<dbReference type="PRINTS" id="PR02045">
    <property type="entry name" value="F138DOMAIN"/>
</dbReference>
<organism evidence="2 3">
    <name type="scientific">Callithrix jacchus</name>
    <name type="common">White-tufted-ear marmoset</name>
    <name type="synonym">Simia Jacchus</name>
    <dbReference type="NCBI Taxonomy" id="9483"/>
    <lineage>
        <taxon>Eukaryota</taxon>
        <taxon>Metazoa</taxon>
        <taxon>Chordata</taxon>
        <taxon>Craniata</taxon>
        <taxon>Vertebrata</taxon>
        <taxon>Euteleostomi</taxon>
        <taxon>Mammalia</taxon>
        <taxon>Eutheria</taxon>
        <taxon>Euarchontoglires</taxon>
        <taxon>Primates</taxon>
        <taxon>Haplorrhini</taxon>
        <taxon>Platyrrhini</taxon>
        <taxon>Cebidae</taxon>
        <taxon>Callitrichinae</taxon>
        <taxon>Callithrix</taxon>
        <taxon>Callithrix</taxon>
    </lineage>
</organism>
<proteinExistence type="predicted"/>
<feature type="region of interest" description="Disordered" evidence="1">
    <location>
        <begin position="68"/>
        <end position="88"/>
    </location>
</feature>
<dbReference type="Ensembl" id="ENSCJAT00000125097.1">
    <property type="protein sequence ID" value="ENSCJAP00000088011.1"/>
    <property type="gene ID" value="ENSCJAG00000082145.1"/>
</dbReference>
<sequence>GQGRCVGRGRCVGAGPLRRAGALRGRGVLGLLSLNSLSRAPALRGGLVGARSHRTSFRGQAFLDSGLRARNPVGTRPTRSRRSNPEKDRWSLTVLPGWMECRKVISVHCNLCFPDSSDSSASASEVAGTTGTCHHAQLIFVFLVEMGFHHVGQDGLDLLTS</sequence>
<dbReference type="AlphaFoldDB" id="A0A8I3W773"/>
<evidence type="ECO:0000313" key="2">
    <source>
        <dbReference type="Ensembl" id="ENSCJAP00000088011.1"/>
    </source>
</evidence>